<evidence type="ECO:0000313" key="2">
    <source>
        <dbReference type="Proteomes" id="UP000054359"/>
    </source>
</evidence>
<dbReference type="OrthoDB" id="6285196at2759"/>
<proteinExistence type="predicted"/>
<keyword evidence="2" id="KW-1185">Reference proteome</keyword>
<organism evidence="1 2">
    <name type="scientific">Stegodyphus mimosarum</name>
    <name type="common">African social velvet spider</name>
    <dbReference type="NCBI Taxonomy" id="407821"/>
    <lineage>
        <taxon>Eukaryota</taxon>
        <taxon>Metazoa</taxon>
        <taxon>Ecdysozoa</taxon>
        <taxon>Arthropoda</taxon>
        <taxon>Chelicerata</taxon>
        <taxon>Arachnida</taxon>
        <taxon>Araneae</taxon>
        <taxon>Araneomorphae</taxon>
        <taxon>Entelegynae</taxon>
        <taxon>Eresoidea</taxon>
        <taxon>Eresidae</taxon>
        <taxon>Stegodyphus</taxon>
    </lineage>
</organism>
<accession>A0A087T6L6</accession>
<dbReference type="Proteomes" id="UP000054359">
    <property type="component" value="Unassembled WGS sequence"/>
</dbReference>
<sequence>MEQNLSRLKSESTSTVISCCNSTSFSIQHSPECAHNECIISSLEQQIEEQRRLRILDAKQVEDKAARIKEWVTN</sequence>
<dbReference type="AlphaFoldDB" id="A0A087T6L6"/>
<gene>
    <name evidence="1" type="ORF">X975_17896</name>
</gene>
<name>A0A087T6L6_STEMI</name>
<reference evidence="1 2" key="1">
    <citation type="submission" date="2013-11" db="EMBL/GenBank/DDBJ databases">
        <title>Genome sequencing of Stegodyphus mimosarum.</title>
        <authorList>
            <person name="Bechsgaard J."/>
        </authorList>
    </citation>
    <scope>NUCLEOTIDE SEQUENCE [LARGE SCALE GENOMIC DNA]</scope>
</reference>
<protein>
    <submittedName>
        <fullName evidence="1">Uncharacterized protein</fullName>
    </submittedName>
</protein>
<dbReference type="EMBL" id="KK113668">
    <property type="protein sequence ID" value="KFM60755.1"/>
    <property type="molecule type" value="Genomic_DNA"/>
</dbReference>
<feature type="non-terminal residue" evidence="1">
    <location>
        <position position="74"/>
    </location>
</feature>
<evidence type="ECO:0000313" key="1">
    <source>
        <dbReference type="EMBL" id="KFM60755.1"/>
    </source>
</evidence>